<sequence>MIYILFSRRHAEDDILIFLRPNASQLVYKLYFNNEVKPDWTTNRYIYSTEMKLDKWTAEDGYKLIIKSSEFSATGNIWIGLQPLLENSEDLNLLTMPFCANVTSVNCLAWVHYNGEYIWDKNKCEVSASSTRTHTVCDCENTMNTVGAEPMTVGTTFYVPDNKIDFKVEEKTTPLPIGRGPVIGFVVAVIIMYVLLIFWAWREDQKDKYKGSYSLLIDNDAADDSLYIIRVYTGLRSGSGTDSKIGFVLVGESGETGIRRLDDETHVGFEKGSVRTFVMSTRKYLGDFICLRIWHDDSGGKNSSWFLHKIVISDLTNGTRCTFICDQWFDYDTGDSKVDRVLIAQPANQFWSFMELFSYTIAEHHIWLSVF</sequence>
<dbReference type="Gene3D" id="2.60.60.20">
    <property type="entry name" value="PLAT/LH2 domain"/>
    <property type="match status" value="1"/>
</dbReference>
<dbReference type="PANTHER" id="PTHR10877">
    <property type="entry name" value="POLYCYSTIN FAMILY MEMBER"/>
    <property type="match status" value="1"/>
</dbReference>
<proteinExistence type="predicted"/>
<evidence type="ECO:0000256" key="1">
    <source>
        <dbReference type="PROSITE-ProRule" id="PRU00152"/>
    </source>
</evidence>
<dbReference type="PROSITE" id="PS50095">
    <property type="entry name" value="PLAT"/>
    <property type="match status" value="1"/>
</dbReference>
<dbReference type="InterPro" id="IPR036392">
    <property type="entry name" value="PLAT/LH2_dom_sf"/>
</dbReference>
<comment type="caution">
    <text evidence="1">Lacks conserved residue(s) required for the propagation of feature annotation.</text>
</comment>
<gene>
    <name evidence="4" type="ORF">MAR_028921</name>
</gene>
<reference evidence="4" key="1">
    <citation type="submission" date="2022-11" db="EMBL/GenBank/DDBJ databases">
        <title>Centuries of genome instability and evolution in soft-shell clam transmissible cancer (bioRxiv).</title>
        <authorList>
            <person name="Hart S.F.M."/>
            <person name="Yonemitsu M.A."/>
            <person name="Giersch R.M."/>
            <person name="Beal B.F."/>
            <person name="Arriagada G."/>
            <person name="Davis B.W."/>
            <person name="Ostrander E.A."/>
            <person name="Goff S.P."/>
            <person name="Metzger M.J."/>
        </authorList>
    </citation>
    <scope>NUCLEOTIDE SEQUENCE</scope>
    <source>
        <strain evidence="4">MELC-2E11</strain>
        <tissue evidence="4">Siphon/mantle</tissue>
    </source>
</reference>
<keyword evidence="2" id="KW-0812">Transmembrane</keyword>
<feature type="non-terminal residue" evidence="4">
    <location>
        <position position="1"/>
    </location>
</feature>
<dbReference type="Proteomes" id="UP001164746">
    <property type="component" value="Chromosome 2"/>
</dbReference>
<keyword evidence="5" id="KW-1185">Reference proteome</keyword>
<dbReference type="SMART" id="SM00308">
    <property type="entry name" value="LH2"/>
    <property type="match status" value="1"/>
</dbReference>
<organism evidence="4 5">
    <name type="scientific">Mya arenaria</name>
    <name type="common">Soft-shell clam</name>
    <dbReference type="NCBI Taxonomy" id="6604"/>
    <lineage>
        <taxon>Eukaryota</taxon>
        <taxon>Metazoa</taxon>
        <taxon>Spiralia</taxon>
        <taxon>Lophotrochozoa</taxon>
        <taxon>Mollusca</taxon>
        <taxon>Bivalvia</taxon>
        <taxon>Autobranchia</taxon>
        <taxon>Heteroconchia</taxon>
        <taxon>Euheterodonta</taxon>
        <taxon>Imparidentia</taxon>
        <taxon>Neoheterodontei</taxon>
        <taxon>Myida</taxon>
        <taxon>Myoidea</taxon>
        <taxon>Myidae</taxon>
        <taxon>Mya</taxon>
    </lineage>
</organism>
<dbReference type="SUPFAM" id="SSF49723">
    <property type="entry name" value="Lipase/lipooxygenase domain (PLAT/LH2 domain)"/>
    <property type="match status" value="1"/>
</dbReference>
<feature type="domain" description="PLAT" evidence="3">
    <location>
        <begin position="225"/>
        <end position="343"/>
    </location>
</feature>
<dbReference type="EMBL" id="CP111013">
    <property type="protein sequence ID" value="WAQ96231.1"/>
    <property type="molecule type" value="Genomic_DNA"/>
</dbReference>
<evidence type="ECO:0000313" key="5">
    <source>
        <dbReference type="Proteomes" id="UP001164746"/>
    </source>
</evidence>
<evidence type="ECO:0000259" key="3">
    <source>
        <dbReference type="PROSITE" id="PS50095"/>
    </source>
</evidence>
<dbReference type="PANTHER" id="PTHR10877:SF194">
    <property type="entry name" value="LOCATION OF VULVA DEFECTIVE 1"/>
    <property type="match status" value="1"/>
</dbReference>
<protein>
    <submittedName>
        <fullName evidence="4">PK1L3-like protein</fullName>
    </submittedName>
</protein>
<accession>A0ABY7DHZ2</accession>
<dbReference type="InterPro" id="IPR001024">
    <property type="entry name" value="PLAT/LH2_dom"/>
</dbReference>
<dbReference type="Pfam" id="PF01477">
    <property type="entry name" value="PLAT"/>
    <property type="match status" value="1"/>
</dbReference>
<keyword evidence="2" id="KW-0472">Membrane</keyword>
<feature type="transmembrane region" description="Helical" evidence="2">
    <location>
        <begin position="182"/>
        <end position="201"/>
    </location>
</feature>
<name>A0ABY7DHZ2_MYAAR</name>
<dbReference type="InterPro" id="IPR051223">
    <property type="entry name" value="Polycystin"/>
</dbReference>
<evidence type="ECO:0000313" key="4">
    <source>
        <dbReference type="EMBL" id="WAQ96231.1"/>
    </source>
</evidence>
<keyword evidence="2" id="KW-1133">Transmembrane helix</keyword>
<evidence type="ECO:0000256" key="2">
    <source>
        <dbReference type="SAM" id="Phobius"/>
    </source>
</evidence>